<organism evidence="1 2">
    <name type="scientific">Liquidambar formosana</name>
    <name type="common">Formosan gum</name>
    <dbReference type="NCBI Taxonomy" id="63359"/>
    <lineage>
        <taxon>Eukaryota</taxon>
        <taxon>Viridiplantae</taxon>
        <taxon>Streptophyta</taxon>
        <taxon>Embryophyta</taxon>
        <taxon>Tracheophyta</taxon>
        <taxon>Spermatophyta</taxon>
        <taxon>Magnoliopsida</taxon>
        <taxon>eudicotyledons</taxon>
        <taxon>Gunneridae</taxon>
        <taxon>Pentapetalae</taxon>
        <taxon>Saxifragales</taxon>
        <taxon>Altingiaceae</taxon>
        <taxon>Liquidambar</taxon>
    </lineage>
</organism>
<name>A0AAP0WVM7_LIQFO</name>
<proteinExistence type="predicted"/>
<evidence type="ECO:0008006" key="3">
    <source>
        <dbReference type="Google" id="ProtNLM"/>
    </source>
</evidence>
<dbReference type="AlphaFoldDB" id="A0AAP0WVM7"/>
<sequence>MYYPSNVQAMIRDDFASNETVVLMIYEIRSLSSDIGLGTCDSLLAGLSDACIENAQKMFDEMSLKGVPLSTLGFGASIWSLCRNAEMDKILGLSEEV</sequence>
<dbReference type="Proteomes" id="UP001415857">
    <property type="component" value="Unassembled WGS sequence"/>
</dbReference>
<comment type="caution">
    <text evidence="1">The sequence shown here is derived from an EMBL/GenBank/DDBJ whole genome shotgun (WGS) entry which is preliminary data.</text>
</comment>
<accession>A0AAP0WVM7</accession>
<dbReference type="EMBL" id="JBBPBK010000007">
    <property type="protein sequence ID" value="KAK9281077.1"/>
    <property type="molecule type" value="Genomic_DNA"/>
</dbReference>
<keyword evidence="2" id="KW-1185">Reference proteome</keyword>
<protein>
    <recommendedName>
        <fullName evidence="3">Pentatricopeptide repeat-containing protein</fullName>
    </recommendedName>
</protein>
<evidence type="ECO:0000313" key="1">
    <source>
        <dbReference type="EMBL" id="KAK9281077.1"/>
    </source>
</evidence>
<reference evidence="1 2" key="1">
    <citation type="journal article" date="2024" name="Plant J.">
        <title>Genome sequences and population genomics reveal climatic adaptation and genomic divergence between two closely related sweetgum species.</title>
        <authorList>
            <person name="Xu W.Q."/>
            <person name="Ren C.Q."/>
            <person name="Zhang X.Y."/>
            <person name="Comes H.P."/>
            <person name="Liu X.H."/>
            <person name="Li Y.G."/>
            <person name="Kettle C.J."/>
            <person name="Jalonen R."/>
            <person name="Gaisberger H."/>
            <person name="Ma Y.Z."/>
            <person name="Qiu Y.X."/>
        </authorList>
    </citation>
    <scope>NUCLEOTIDE SEQUENCE [LARGE SCALE GENOMIC DNA]</scope>
    <source>
        <strain evidence="1">Hangzhou</strain>
    </source>
</reference>
<gene>
    <name evidence="1" type="ORF">L1049_003970</name>
</gene>
<evidence type="ECO:0000313" key="2">
    <source>
        <dbReference type="Proteomes" id="UP001415857"/>
    </source>
</evidence>